<protein>
    <submittedName>
        <fullName evidence="1">Uncharacterized protein</fullName>
    </submittedName>
</protein>
<comment type="caution">
    <text evidence="1">The sequence shown here is derived from an EMBL/GenBank/DDBJ whole genome shotgun (WGS) entry which is preliminary data.</text>
</comment>
<organism evidence="1 2">
    <name type="scientific">Aspergillus lucknowensis</name>
    <dbReference type="NCBI Taxonomy" id="176173"/>
    <lineage>
        <taxon>Eukaryota</taxon>
        <taxon>Fungi</taxon>
        <taxon>Dikarya</taxon>
        <taxon>Ascomycota</taxon>
        <taxon>Pezizomycotina</taxon>
        <taxon>Eurotiomycetes</taxon>
        <taxon>Eurotiomycetidae</taxon>
        <taxon>Eurotiales</taxon>
        <taxon>Aspergillaceae</taxon>
        <taxon>Aspergillus</taxon>
        <taxon>Aspergillus subgen. Nidulantes</taxon>
    </lineage>
</organism>
<evidence type="ECO:0000313" key="2">
    <source>
        <dbReference type="Proteomes" id="UP001610432"/>
    </source>
</evidence>
<name>A0ABR4LTP4_9EURO</name>
<gene>
    <name evidence="1" type="ORF">BJX67DRAFT_126881</name>
</gene>
<dbReference type="GeneID" id="98139560"/>
<dbReference type="Proteomes" id="UP001610432">
    <property type="component" value="Unassembled WGS sequence"/>
</dbReference>
<reference evidence="1 2" key="1">
    <citation type="submission" date="2024-07" db="EMBL/GenBank/DDBJ databases">
        <title>Section-level genome sequencing and comparative genomics of Aspergillus sections Usti and Cavernicolus.</title>
        <authorList>
            <consortium name="Lawrence Berkeley National Laboratory"/>
            <person name="Nybo J.L."/>
            <person name="Vesth T.C."/>
            <person name="Theobald S."/>
            <person name="Frisvad J.C."/>
            <person name="Larsen T.O."/>
            <person name="Kjaerboelling I."/>
            <person name="Rothschild-Mancinelli K."/>
            <person name="Lyhne E.K."/>
            <person name="Kogle M.E."/>
            <person name="Barry K."/>
            <person name="Clum A."/>
            <person name="Na H."/>
            <person name="Ledsgaard L."/>
            <person name="Lin J."/>
            <person name="Lipzen A."/>
            <person name="Kuo A."/>
            <person name="Riley R."/>
            <person name="Mondo S."/>
            <person name="Labutti K."/>
            <person name="Haridas S."/>
            <person name="Pangalinan J."/>
            <person name="Salamov A.A."/>
            <person name="Simmons B.A."/>
            <person name="Magnuson J.K."/>
            <person name="Chen J."/>
            <person name="Drula E."/>
            <person name="Henrissat B."/>
            <person name="Wiebenga A."/>
            <person name="Lubbers R.J."/>
            <person name="Gomes A.C."/>
            <person name="Macurrencykelacurrency M.R."/>
            <person name="Stajich J."/>
            <person name="Grigoriev I.V."/>
            <person name="Mortensen U.H."/>
            <person name="De Vries R.P."/>
            <person name="Baker S.E."/>
            <person name="Andersen M.R."/>
        </authorList>
    </citation>
    <scope>NUCLEOTIDE SEQUENCE [LARGE SCALE GENOMIC DNA]</scope>
    <source>
        <strain evidence="1 2">CBS 449.75</strain>
    </source>
</reference>
<accession>A0ABR4LTP4</accession>
<dbReference type="RefSeq" id="XP_070885737.1">
    <property type="nucleotide sequence ID" value="XM_071024488.1"/>
</dbReference>
<proteinExistence type="predicted"/>
<dbReference type="EMBL" id="JBFXLQ010000023">
    <property type="protein sequence ID" value="KAL2866758.1"/>
    <property type="molecule type" value="Genomic_DNA"/>
</dbReference>
<sequence length="151" mass="15724">MPLGKLTSGGDGGILFASCNAAMMKLPIGRRGECLHPVTWSDVSSLFWVCCMLRTRATATATCGSATSISSACRPRSQSMITKENPRLQLLISADLSGPLSSKSFDFASMLVDLTDVAGAGRDIGNQAGNEILFRGSSCLPAVTPKPLGIG</sequence>
<keyword evidence="2" id="KW-1185">Reference proteome</keyword>
<evidence type="ECO:0000313" key="1">
    <source>
        <dbReference type="EMBL" id="KAL2866758.1"/>
    </source>
</evidence>